<dbReference type="EMBL" id="FOJI01000011">
    <property type="protein sequence ID" value="SEW34305.1"/>
    <property type="molecule type" value="Genomic_DNA"/>
</dbReference>
<comment type="similarity">
    <text evidence="6">Belongs to the LPG synthase family.</text>
</comment>
<keyword evidence="6" id="KW-0808">Transferase</keyword>
<dbReference type="GO" id="GO:0050071">
    <property type="term" value="F:phosphatidylglycerol lysyltransferase activity"/>
    <property type="evidence" value="ECO:0007669"/>
    <property type="project" value="UniProtKB-EC"/>
</dbReference>
<evidence type="ECO:0000256" key="6">
    <source>
        <dbReference type="RuleBase" id="RU363042"/>
    </source>
</evidence>
<evidence type="ECO:0000256" key="3">
    <source>
        <dbReference type="ARBA" id="ARBA00022692"/>
    </source>
</evidence>
<evidence type="ECO:0000313" key="8">
    <source>
        <dbReference type="Proteomes" id="UP000199701"/>
    </source>
</evidence>
<gene>
    <name evidence="6" type="primary">mprF</name>
    <name evidence="7" type="ORF">SAMN05421659_11143</name>
</gene>
<keyword evidence="2" id="KW-1003">Cell membrane</keyword>
<feature type="transmembrane region" description="Helical" evidence="6">
    <location>
        <begin position="38"/>
        <end position="59"/>
    </location>
</feature>
<feature type="transmembrane region" description="Helical" evidence="6">
    <location>
        <begin position="230"/>
        <end position="251"/>
    </location>
</feature>
<evidence type="ECO:0000256" key="1">
    <source>
        <dbReference type="ARBA" id="ARBA00004651"/>
    </source>
</evidence>
<dbReference type="Pfam" id="PF03706">
    <property type="entry name" value="LPG_synthase_TM"/>
    <property type="match status" value="1"/>
</dbReference>
<feature type="transmembrane region" description="Helical" evidence="6">
    <location>
        <begin position="263"/>
        <end position="280"/>
    </location>
</feature>
<dbReference type="Proteomes" id="UP000199701">
    <property type="component" value="Unassembled WGS sequence"/>
</dbReference>
<feature type="transmembrane region" description="Helical" evidence="6">
    <location>
        <begin position="318"/>
        <end position="338"/>
    </location>
</feature>
<dbReference type="GO" id="GO:0005886">
    <property type="term" value="C:plasma membrane"/>
    <property type="evidence" value="ECO:0007669"/>
    <property type="project" value="UniProtKB-SubCell"/>
</dbReference>
<dbReference type="AlphaFoldDB" id="A0A1I0R1X8"/>
<feature type="transmembrane region" description="Helical" evidence="6">
    <location>
        <begin position="7"/>
        <end position="26"/>
    </location>
</feature>
<organism evidence="7 8">
    <name type="scientific">[Clostridium] fimetarium</name>
    <dbReference type="NCBI Taxonomy" id="99656"/>
    <lineage>
        <taxon>Bacteria</taxon>
        <taxon>Bacillati</taxon>
        <taxon>Bacillota</taxon>
        <taxon>Clostridia</taxon>
        <taxon>Lachnospirales</taxon>
        <taxon>Lachnospiraceae</taxon>
    </lineage>
</organism>
<dbReference type="PANTHER" id="PTHR37693">
    <property type="entry name" value="PHOSPHATIDYLGLYCEROL LYSYLTRANSFERASE"/>
    <property type="match status" value="1"/>
</dbReference>
<dbReference type="RefSeq" id="WP_092455296.1">
    <property type="nucleotide sequence ID" value="NZ_FOJI01000011.1"/>
</dbReference>
<dbReference type="STRING" id="99656.SAMN05421659_11143"/>
<name>A0A1I0R1X8_9FIRM</name>
<dbReference type="InterPro" id="IPR022791">
    <property type="entry name" value="L-PG_synthase/AglD"/>
</dbReference>
<feature type="transmembrane region" description="Helical" evidence="6">
    <location>
        <begin position="117"/>
        <end position="143"/>
    </location>
</feature>
<accession>A0A1I0R1X8</accession>
<protein>
    <recommendedName>
        <fullName evidence="6">Phosphatidylglycerol lysyltransferase</fullName>
        <ecNumber evidence="6">2.3.2.3</ecNumber>
    </recommendedName>
    <alternativeName>
        <fullName evidence="6">Lysylphosphatidylglycerol synthase</fullName>
    </alternativeName>
</protein>
<comment type="subcellular location">
    <subcellularLocation>
        <location evidence="1 6">Cell membrane</location>
        <topology evidence="1 6">Multi-pass membrane protein</topology>
    </subcellularLocation>
</comment>
<feature type="transmembrane region" description="Helical" evidence="6">
    <location>
        <begin position="155"/>
        <end position="176"/>
    </location>
</feature>
<reference evidence="7 8" key="1">
    <citation type="submission" date="2016-10" db="EMBL/GenBank/DDBJ databases">
        <authorList>
            <person name="de Groot N.N."/>
        </authorList>
    </citation>
    <scope>NUCLEOTIDE SEQUENCE [LARGE SCALE GENOMIC DNA]</scope>
    <source>
        <strain evidence="7 8">DSM 9179</strain>
    </source>
</reference>
<dbReference type="OrthoDB" id="9810654at2"/>
<dbReference type="GO" id="GO:0046677">
    <property type="term" value="P:response to antibiotic"/>
    <property type="evidence" value="ECO:0007669"/>
    <property type="project" value="UniProtKB-KW"/>
</dbReference>
<evidence type="ECO:0000313" key="7">
    <source>
        <dbReference type="EMBL" id="SEW34305.1"/>
    </source>
</evidence>
<keyword evidence="8" id="KW-1185">Reference proteome</keyword>
<dbReference type="PANTHER" id="PTHR37693:SF1">
    <property type="entry name" value="INTEGRAL MEMBRANE PROTEIN"/>
    <property type="match status" value="1"/>
</dbReference>
<comment type="function">
    <text evidence="6">Catalyzes the transfer of a lysyl group from L-lysyl-tRNA(Lys) to membrane-bound phosphatidylglycerol (PG), which produces lysylphosphatidylglycerol (LPG), a major component of the bacterial membrane with a positive net charge. LPG synthesis contributes to bacterial virulence as it is involved in the resistance mechanism against cationic antimicrobial peptides (CAMP) produces by the host's immune system (defensins, cathelicidins) and by the competing microorganisms.</text>
</comment>
<dbReference type="NCBIfam" id="TIGR00374">
    <property type="entry name" value="flippase-like domain"/>
    <property type="match status" value="1"/>
</dbReference>
<feature type="transmembrane region" description="Helical" evidence="6">
    <location>
        <begin position="80"/>
        <end position="97"/>
    </location>
</feature>
<evidence type="ECO:0000256" key="5">
    <source>
        <dbReference type="ARBA" id="ARBA00023136"/>
    </source>
</evidence>
<evidence type="ECO:0000256" key="2">
    <source>
        <dbReference type="ARBA" id="ARBA00022475"/>
    </source>
</evidence>
<sequence>MLKSKKNIINAMFIIAVFGFTMFSVFRGKDLGDIFSKVIKASPGYLILGVICVILYIYIESDIIHYMLHNLGIKSKRFTCFLYSGVGFFFSCITPASTGGQPAQIYYMKKSKIPVPVATVVLMIVTITFKFVLVVIGLFLVFFQQGFIDKYLNGILPIFYLGIVLNFVVVAAMMILTFDQNLAKNIMMTGLKLLVKLKLMKKKPKRAEKLSKSMDSYNDAAQYLRANKLVIFRVLFVTLVQRIILFFATYFTYKAFGLHGASIYDIVMLQAVISISVEMLPLPGGMGISEGLFLTIFIPIFGSDLLIPGMILSRGLGYYTQLLLSAALTCYAHITIISNNRPVIDPLKDNIRTIECKH</sequence>
<keyword evidence="6" id="KW-0046">Antibiotic resistance</keyword>
<keyword evidence="4 6" id="KW-1133">Transmembrane helix</keyword>
<comment type="catalytic activity">
    <reaction evidence="6">
        <text>L-lysyl-tRNA(Lys) + a 1,2-diacyl-sn-glycero-3-phospho-(1'-sn-glycerol) = a 1,2-diacyl-sn-glycero-3-phospho-1'-(3'-O-L-lysyl)-sn-glycerol + tRNA(Lys)</text>
        <dbReference type="Rhea" id="RHEA:10668"/>
        <dbReference type="Rhea" id="RHEA-COMP:9696"/>
        <dbReference type="Rhea" id="RHEA-COMP:9697"/>
        <dbReference type="ChEBI" id="CHEBI:64716"/>
        <dbReference type="ChEBI" id="CHEBI:75792"/>
        <dbReference type="ChEBI" id="CHEBI:78442"/>
        <dbReference type="ChEBI" id="CHEBI:78529"/>
        <dbReference type="EC" id="2.3.2.3"/>
    </reaction>
</comment>
<feature type="transmembrane region" description="Helical" evidence="6">
    <location>
        <begin position="292"/>
        <end position="312"/>
    </location>
</feature>
<keyword evidence="6" id="KW-0443">Lipid metabolism</keyword>
<dbReference type="EC" id="2.3.2.3" evidence="6"/>
<dbReference type="GO" id="GO:0006629">
    <property type="term" value="P:lipid metabolic process"/>
    <property type="evidence" value="ECO:0007669"/>
    <property type="project" value="UniProtKB-KW"/>
</dbReference>
<keyword evidence="3 6" id="KW-0812">Transmembrane</keyword>
<proteinExistence type="inferred from homology"/>
<keyword evidence="5 6" id="KW-0472">Membrane</keyword>
<evidence type="ECO:0000256" key="4">
    <source>
        <dbReference type="ARBA" id="ARBA00022989"/>
    </source>
</evidence>